<keyword evidence="1" id="KW-0812">Transmembrane</keyword>
<gene>
    <name evidence="2" type="ORF">AB1471_09270</name>
</gene>
<protein>
    <recommendedName>
        <fullName evidence="4">DUF4203 domain-containing protein</fullName>
    </recommendedName>
</protein>
<feature type="transmembrane region" description="Helical" evidence="1">
    <location>
        <begin position="65"/>
        <end position="90"/>
    </location>
</feature>
<evidence type="ECO:0000256" key="1">
    <source>
        <dbReference type="SAM" id="Phobius"/>
    </source>
</evidence>
<proteinExistence type="predicted"/>
<keyword evidence="1" id="KW-0472">Membrane</keyword>
<comment type="caution">
    <text evidence="2">The sequence shown here is derived from an EMBL/GenBank/DDBJ whole genome shotgun (WGS) entry which is preliminary data.</text>
</comment>
<dbReference type="EMBL" id="JBFMIA010000006">
    <property type="protein sequence ID" value="MEW9501990.1"/>
    <property type="molecule type" value="Genomic_DNA"/>
</dbReference>
<evidence type="ECO:0000313" key="3">
    <source>
        <dbReference type="Proteomes" id="UP001556040"/>
    </source>
</evidence>
<feature type="transmembrane region" description="Helical" evidence="1">
    <location>
        <begin position="97"/>
        <end position="123"/>
    </location>
</feature>
<dbReference type="RefSeq" id="WP_367779476.1">
    <property type="nucleotide sequence ID" value="NZ_JBFMIA010000006.1"/>
</dbReference>
<keyword evidence="1" id="KW-1133">Transmembrane helix</keyword>
<dbReference type="Proteomes" id="UP001556040">
    <property type="component" value="Unassembled WGS sequence"/>
</dbReference>
<feature type="transmembrane region" description="Helical" evidence="1">
    <location>
        <begin position="33"/>
        <end position="59"/>
    </location>
</feature>
<evidence type="ECO:0000313" key="2">
    <source>
        <dbReference type="EMBL" id="MEW9501990.1"/>
    </source>
</evidence>
<evidence type="ECO:0008006" key="4">
    <source>
        <dbReference type="Google" id="ProtNLM"/>
    </source>
</evidence>
<feature type="transmembrane region" description="Helical" evidence="1">
    <location>
        <begin position="190"/>
        <end position="211"/>
    </location>
</feature>
<organism evidence="2 3">
    <name type="scientific">Jeotgalibacillus marinus</name>
    <dbReference type="NCBI Taxonomy" id="86667"/>
    <lineage>
        <taxon>Bacteria</taxon>
        <taxon>Bacillati</taxon>
        <taxon>Bacillota</taxon>
        <taxon>Bacilli</taxon>
        <taxon>Bacillales</taxon>
        <taxon>Caryophanaceae</taxon>
        <taxon>Jeotgalibacillus</taxon>
    </lineage>
</organism>
<sequence>MELALIIIGFIFLVVIALFALLTLGLSFKKENCICCLAGGILLGVTAIAIGVFDFVIFFADQALVPIFTNIIAVVFLLIALFLSLLILLSTKKKREFCCLGSGIALTGIGIGTGIIIAVVTSLDFPADLMIALILSIITLAVIIIVAFVVVLLSLKKCTELCCLGGIFALLGVVTGLPLAGGFASSDFELAVVGGSLIGFVIILGILAFLATKSTKKE</sequence>
<feature type="transmembrane region" description="Helical" evidence="1">
    <location>
        <begin position="6"/>
        <end position="26"/>
    </location>
</feature>
<reference evidence="2 3" key="1">
    <citation type="journal article" date="1979" name="Int. J. Syst. Evol. Microbiol.">
        <title>Bacillus globisporus subsp. marinus subsp. nov.</title>
        <authorList>
            <person name="Liu H."/>
        </authorList>
    </citation>
    <scope>NUCLEOTIDE SEQUENCE [LARGE SCALE GENOMIC DNA]</scope>
    <source>
        <strain evidence="2 3">DSM 1297</strain>
    </source>
</reference>
<keyword evidence="3" id="KW-1185">Reference proteome</keyword>
<feature type="transmembrane region" description="Helical" evidence="1">
    <location>
        <begin position="129"/>
        <end position="154"/>
    </location>
</feature>
<accession>A0ABV3Q3R8</accession>
<name>A0ABV3Q3R8_9BACL</name>
<feature type="transmembrane region" description="Helical" evidence="1">
    <location>
        <begin position="161"/>
        <end position="184"/>
    </location>
</feature>